<comment type="caution">
    <text evidence="1">The sequence shown here is derived from an EMBL/GenBank/DDBJ whole genome shotgun (WGS) entry which is preliminary data.</text>
</comment>
<dbReference type="EMBL" id="BPQG01000030">
    <property type="protein sequence ID" value="GJD44283.1"/>
    <property type="molecule type" value="Genomic_DNA"/>
</dbReference>
<protein>
    <recommendedName>
        <fullName evidence="3">DUF2267 domain-containing protein</fullName>
    </recommendedName>
</protein>
<name>A0ABQ4QGB6_9HYPH</name>
<sequence length="147" mass="15627">MINVSLQDFCNHAVAEGRITPADVKALLRDVLPDGIAHRDEADILIALERAVPDADTAFADALVALVVDFAVWGERPSGYVDRAVAAWLSASLAGHTGPTPAGARIAVEIVREAEGSAEALMAFALDANRWTREPAKADRPRFARAA</sequence>
<keyword evidence="2" id="KW-1185">Reference proteome</keyword>
<evidence type="ECO:0000313" key="2">
    <source>
        <dbReference type="Proteomes" id="UP001055117"/>
    </source>
</evidence>
<evidence type="ECO:0000313" key="1">
    <source>
        <dbReference type="EMBL" id="GJD44283.1"/>
    </source>
</evidence>
<gene>
    <name evidence="1" type="ORF">AFCDBAGC_2149</name>
</gene>
<accession>A0ABQ4QGB6</accession>
<dbReference type="RefSeq" id="WP_147828460.1">
    <property type="nucleotide sequence ID" value="NZ_BPQG01000030.1"/>
</dbReference>
<reference evidence="1 2" key="1">
    <citation type="journal article" date="2021" name="Front. Microbiol.">
        <title>Comprehensive Comparative Genomics and Phenotyping of Methylobacterium Species.</title>
        <authorList>
            <person name="Alessa O."/>
            <person name="Ogura Y."/>
            <person name="Fujitani Y."/>
            <person name="Takami H."/>
            <person name="Hayashi T."/>
            <person name="Sahin N."/>
            <person name="Tani A."/>
        </authorList>
    </citation>
    <scope>NUCLEOTIDE SEQUENCE [LARGE SCALE GENOMIC DNA]</scope>
    <source>
        <strain evidence="1 2">DSM 23679</strain>
    </source>
</reference>
<proteinExistence type="predicted"/>
<evidence type="ECO:0008006" key="3">
    <source>
        <dbReference type="Google" id="ProtNLM"/>
    </source>
</evidence>
<dbReference type="Proteomes" id="UP001055117">
    <property type="component" value="Unassembled WGS sequence"/>
</dbReference>
<organism evidence="1 2">
    <name type="scientific">Methylobacterium cerastii</name>
    <dbReference type="NCBI Taxonomy" id="932741"/>
    <lineage>
        <taxon>Bacteria</taxon>
        <taxon>Pseudomonadati</taxon>
        <taxon>Pseudomonadota</taxon>
        <taxon>Alphaproteobacteria</taxon>
        <taxon>Hyphomicrobiales</taxon>
        <taxon>Methylobacteriaceae</taxon>
        <taxon>Methylobacterium</taxon>
    </lineage>
</organism>